<sequence>MSIFLTAFVKSKPGNSEALKKQLLNLVAHSTKEEACLQYDLHQSQEDPNVFIFHEEWESQAGLDIHNASPYIIAFVALAPELIEGSISIYKTEKIA</sequence>
<accession>A0A1H6Q8C5</accession>
<dbReference type="Pfam" id="PF03992">
    <property type="entry name" value="ABM"/>
    <property type="match status" value="1"/>
</dbReference>
<name>A0A1H6Q8C5_9BACT</name>
<dbReference type="GO" id="GO:0004497">
    <property type="term" value="F:monooxygenase activity"/>
    <property type="evidence" value="ECO:0007669"/>
    <property type="project" value="UniProtKB-KW"/>
</dbReference>
<keyword evidence="2" id="KW-0560">Oxidoreductase</keyword>
<dbReference type="PANTHER" id="PTHR33336">
    <property type="entry name" value="QUINOL MONOOXYGENASE YGIN-RELATED"/>
    <property type="match status" value="1"/>
</dbReference>
<dbReference type="InterPro" id="IPR007138">
    <property type="entry name" value="ABM_dom"/>
</dbReference>
<dbReference type="InterPro" id="IPR050744">
    <property type="entry name" value="AI-2_Isomerase_LsrG"/>
</dbReference>
<dbReference type="PROSITE" id="PS51725">
    <property type="entry name" value="ABM"/>
    <property type="match status" value="1"/>
</dbReference>
<feature type="domain" description="ABM" evidence="1">
    <location>
        <begin position="3"/>
        <end position="91"/>
    </location>
</feature>
<organism evidence="2 3">
    <name type="scientific">Dyadobacter koreensis</name>
    <dbReference type="NCBI Taxonomy" id="408657"/>
    <lineage>
        <taxon>Bacteria</taxon>
        <taxon>Pseudomonadati</taxon>
        <taxon>Bacteroidota</taxon>
        <taxon>Cytophagia</taxon>
        <taxon>Cytophagales</taxon>
        <taxon>Spirosomataceae</taxon>
        <taxon>Dyadobacter</taxon>
    </lineage>
</organism>
<dbReference type="SUPFAM" id="SSF54909">
    <property type="entry name" value="Dimeric alpha+beta barrel"/>
    <property type="match status" value="1"/>
</dbReference>
<dbReference type="InterPro" id="IPR011008">
    <property type="entry name" value="Dimeric_a/b-barrel"/>
</dbReference>
<keyword evidence="3" id="KW-1185">Reference proteome</keyword>
<dbReference type="OrthoDB" id="9806189at2"/>
<protein>
    <submittedName>
        <fullName evidence="2">Quinol monooxygenase YgiN</fullName>
    </submittedName>
</protein>
<dbReference type="PANTHER" id="PTHR33336:SF3">
    <property type="entry name" value="ABM DOMAIN-CONTAINING PROTEIN"/>
    <property type="match status" value="1"/>
</dbReference>
<keyword evidence="2" id="KW-0503">Monooxygenase</keyword>
<dbReference type="EMBL" id="FNXY01000001">
    <property type="protein sequence ID" value="SEI37084.1"/>
    <property type="molecule type" value="Genomic_DNA"/>
</dbReference>
<dbReference type="Proteomes" id="UP000199532">
    <property type="component" value="Unassembled WGS sequence"/>
</dbReference>
<evidence type="ECO:0000313" key="2">
    <source>
        <dbReference type="EMBL" id="SEI37084.1"/>
    </source>
</evidence>
<dbReference type="Gene3D" id="3.30.70.100">
    <property type="match status" value="1"/>
</dbReference>
<evidence type="ECO:0000313" key="3">
    <source>
        <dbReference type="Proteomes" id="UP000199532"/>
    </source>
</evidence>
<gene>
    <name evidence="2" type="ORF">SAMN04487995_0039</name>
</gene>
<proteinExistence type="predicted"/>
<evidence type="ECO:0000259" key="1">
    <source>
        <dbReference type="PROSITE" id="PS51725"/>
    </source>
</evidence>
<reference evidence="2 3" key="1">
    <citation type="submission" date="2016-10" db="EMBL/GenBank/DDBJ databases">
        <authorList>
            <person name="de Groot N.N."/>
        </authorList>
    </citation>
    <scope>NUCLEOTIDE SEQUENCE [LARGE SCALE GENOMIC DNA]</scope>
    <source>
        <strain evidence="2 3">DSM 19938</strain>
    </source>
</reference>
<dbReference type="AlphaFoldDB" id="A0A1H6Q8C5"/>
<dbReference type="STRING" id="408657.SAMN04487995_0039"/>
<dbReference type="RefSeq" id="WP_090330520.1">
    <property type="nucleotide sequence ID" value="NZ_FNXY01000001.1"/>
</dbReference>